<proteinExistence type="predicted"/>
<comment type="caution">
    <text evidence="1">The sequence shown here is derived from an EMBL/GenBank/DDBJ whole genome shotgun (WGS) entry which is preliminary data.</text>
</comment>
<evidence type="ECO:0000313" key="1">
    <source>
        <dbReference type="EMBL" id="EAA15435.1"/>
    </source>
</evidence>
<gene>
    <name evidence="1" type="ORF">PY03680</name>
</gene>
<dbReference type="Proteomes" id="UP000008553">
    <property type="component" value="Unassembled WGS sequence"/>
</dbReference>
<organism evidence="1 2">
    <name type="scientific">Plasmodium yoelii yoelii</name>
    <dbReference type="NCBI Taxonomy" id="73239"/>
    <lineage>
        <taxon>Eukaryota</taxon>
        <taxon>Sar</taxon>
        <taxon>Alveolata</taxon>
        <taxon>Apicomplexa</taxon>
        <taxon>Aconoidasida</taxon>
        <taxon>Haemosporida</taxon>
        <taxon>Plasmodiidae</taxon>
        <taxon>Plasmodium</taxon>
        <taxon>Plasmodium (Vinckeia)</taxon>
    </lineage>
</organism>
<reference evidence="1 2" key="1">
    <citation type="journal article" date="2002" name="Nature">
        <title>Genome sequence and comparative analysis of the model rodent malaria parasite Plasmodium yoelii yoelii.</title>
        <authorList>
            <person name="Carlton J.M."/>
            <person name="Angiuoli S.V."/>
            <person name="Suh B.B."/>
            <person name="Kooij T.W."/>
            <person name="Pertea M."/>
            <person name="Silva J.C."/>
            <person name="Ermolaeva M.D."/>
            <person name="Allen J.E."/>
            <person name="Selengut J.D."/>
            <person name="Koo H.L."/>
            <person name="Peterson J.D."/>
            <person name="Pop M."/>
            <person name="Kosack D.S."/>
            <person name="Shumway M.F."/>
            <person name="Bidwell S.L."/>
            <person name="Shallom S.J."/>
            <person name="van Aken S.E."/>
            <person name="Riedmuller S.B."/>
            <person name="Feldblyum T.V."/>
            <person name="Cho J.K."/>
            <person name="Quackenbush J."/>
            <person name="Sedegah M."/>
            <person name="Shoaibi A."/>
            <person name="Cummings L.M."/>
            <person name="Florens L."/>
            <person name="Yates J.R."/>
            <person name="Raine J.D."/>
            <person name="Sinden R.E."/>
            <person name="Harris M.A."/>
            <person name="Cunningham D.A."/>
            <person name="Preiser P.R."/>
            <person name="Bergman L.W."/>
            <person name="Vaidya A.B."/>
            <person name="van Lin L.H."/>
            <person name="Janse C.J."/>
            <person name="Waters A.P."/>
            <person name="Smith H.O."/>
            <person name="White O.R."/>
            <person name="Salzberg S.L."/>
            <person name="Venter J.C."/>
            <person name="Fraser C.M."/>
            <person name="Hoffman S.L."/>
            <person name="Gardner M.J."/>
            <person name="Carucci D.J."/>
        </authorList>
    </citation>
    <scope>NUCLEOTIDE SEQUENCE [LARGE SCALE GENOMIC DNA]</scope>
    <source>
        <strain evidence="1 2">17XNL</strain>
    </source>
</reference>
<evidence type="ECO:0000313" key="2">
    <source>
        <dbReference type="Proteomes" id="UP000008553"/>
    </source>
</evidence>
<protein>
    <submittedName>
        <fullName evidence="1">Uncharacterized protein</fullName>
    </submittedName>
</protein>
<dbReference type="InParanoid" id="Q7RIE4"/>
<name>Q7RIE4_PLAYO</name>
<keyword evidence="2" id="KW-1185">Reference proteome</keyword>
<dbReference type="AlphaFoldDB" id="Q7RIE4"/>
<accession>Q7RIE4</accession>
<dbReference type="PaxDb" id="73239-Q7RIE4"/>
<dbReference type="EMBL" id="AABL01001077">
    <property type="protein sequence ID" value="EAA15435.1"/>
    <property type="molecule type" value="Genomic_DNA"/>
</dbReference>
<sequence>MINEESDEGMFLNGIEVQSTIWREYI</sequence>